<feature type="region of interest" description="Disordered" evidence="1">
    <location>
        <begin position="106"/>
        <end position="141"/>
    </location>
</feature>
<keyword evidence="3" id="KW-1185">Reference proteome</keyword>
<feature type="compositionally biased region" description="Basic and acidic residues" evidence="1">
    <location>
        <begin position="80"/>
        <end position="91"/>
    </location>
</feature>
<evidence type="ECO:0000313" key="2">
    <source>
        <dbReference type="EMBL" id="CCX07862.1"/>
    </source>
</evidence>
<proteinExistence type="predicted"/>
<dbReference type="Proteomes" id="UP000018144">
    <property type="component" value="Unassembled WGS sequence"/>
</dbReference>
<sequence length="141" mass="15176">MVRGKAFTRIIGPRKRHTSSPRSYPTQPEAHSAHLTWAPAAGQTPTGHANLGVGGGLAKGTNPQLTLPPSKKLPMNTERVNQKNHPESGSISEERRFLLANHTLHLGSRPIKKSGSKLENPSTTSSNHRLTTSLSPVNKAI</sequence>
<dbReference type="EMBL" id="HF935378">
    <property type="protein sequence ID" value="CCX07862.1"/>
    <property type="molecule type" value="Genomic_DNA"/>
</dbReference>
<reference evidence="2 3" key="1">
    <citation type="journal article" date="2013" name="PLoS Genet.">
        <title>The genome and development-dependent transcriptomes of Pyronema confluens: a window into fungal evolution.</title>
        <authorList>
            <person name="Traeger S."/>
            <person name="Altegoer F."/>
            <person name="Freitag M."/>
            <person name="Gabaldon T."/>
            <person name="Kempken F."/>
            <person name="Kumar A."/>
            <person name="Marcet-Houben M."/>
            <person name="Poggeler S."/>
            <person name="Stajich J.E."/>
            <person name="Nowrousian M."/>
        </authorList>
    </citation>
    <scope>NUCLEOTIDE SEQUENCE [LARGE SCALE GENOMIC DNA]</scope>
    <source>
        <strain evidence="3">CBS 100304</strain>
        <tissue evidence="2">Vegetative mycelium</tissue>
    </source>
</reference>
<organism evidence="2 3">
    <name type="scientific">Pyronema omphalodes (strain CBS 100304)</name>
    <name type="common">Pyronema confluens</name>
    <dbReference type="NCBI Taxonomy" id="1076935"/>
    <lineage>
        <taxon>Eukaryota</taxon>
        <taxon>Fungi</taxon>
        <taxon>Dikarya</taxon>
        <taxon>Ascomycota</taxon>
        <taxon>Pezizomycotina</taxon>
        <taxon>Pezizomycetes</taxon>
        <taxon>Pezizales</taxon>
        <taxon>Pyronemataceae</taxon>
        <taxon>Pyronema</taxon>
    </lineage>
</organism>
<name>U4LC21_PYROM</name>
<protein>
    <submittedName>
        <fullName evidence="2">Uncharacterized protein</fullName>
    </submittedName>
</protein>
<evidence type="ECO:0000313" key="3">
    <source>
        <dbReference type="Proteomes" id="UP000018144"/>
    </source>
</evidence>
<accession>U4LC21</accession>
<feature type="compositionally biased region" description="Polar residues" evidence="1">
    <location>
        <begin position="117"/>
        <end position="141"/>
    </location>
</feature>
<evidence type="ECO:0000256" key="1">
    <source>
        <dbReference type="SAM" id="MobiDB-lite"/>
    </source>
</evidence>
<feature type="region of interest" description="Disordered" evidence="1">
    <location>
        <begin position="1"/>
        <end position="91"/>
    </location>
</feature>
<gene>
    <name evidence="2" type="ORF">PCON_07451</name>
</gene>
<dbReference type="AlphaFoldDB" id="U4LC21"/>